<dbReference type="STRING" id="7757.ENSPMAP00000002735"/>
<comment type="similarity">
    <text evidence="1">Belongs to the protein disulfide isomerase family.</text>
</comment>
<feature type="signal peptide" evidence="3">
    <location>
        <begin position="1"/>
        <end position="33"/>
    </location>
</feature>
<dbReference type="Pfam" id="PF00085">
    <property type="entry name" value="Thioredoxin"/>
    <property type="match status" value="3"/>
</dbReference>
<dbReference type="CTD" id="81567"/>
<feature type="chain" id="PRO_5044738481" evidence="3">
    <location>
        <begin position="34"/>
        <end position="405"/>
    </location>
</feature>
<dbReference type="GeneTree" id="ENSGT00940000156920"/>
<dbReference type="Proteomes" id="UP001318040">
    <property type="component" value="Chromosome 15"/>
</dbReference>
<protein>
    <submittedName>
        <fullName evidence="5">Thioredoxin domain containing 5</fullName>
    </submittedName>
    <submittedName>
        <fullName evidence="7">Thioredoxin domain-containing protein 5</fullName>
    </submittedName>
</protein>
<dbReference type="SUPFAM" id="SSF52833">
    <property type="entry name" value="Thioredoxin-like"/>
    <property type="match status" value="3"/>
</dbReference>
<dbReference type="PANTHER" id="PTHR45672">
    <property type="entry name" value="PROTEIN DISULFIDE-ISOMERASE C17H9.14C-RELATED"/>
    <property type="match status" value="1"/>
</dbReference>
<feature type="domain" description="Thioredoxin" evidence="4">
    <location>
        <begin position="161"/>
        <end position="276"/>
    </location>
</feature>
<dbReference type="Ensembl" id="ENSPMAT00000002748.1">
    <property type="protein sequence ID" value="ENSPMAP00000002735.1"/>
    <property type="gene ID" value="ENSPMAG00000002498.1"/>
</dbReference>
<name>S4RC03_PETMA</name>
<feature type="domain" description="Thioredoxin" evidence="4">
    <location>
        <begin position="286"/>
        <end position="403"/>
    </location>
</feature>
<sequence length="405" mass="45576">MSTFSSSWWWRRLAVLASLPALLLLRAAQPTAATGGGEDEHSKHLYDAEMLVHSVDQAPHFIMFFAPWCGHCQKLQSTWNTLGDKYNEMPEPPAYVAKVDCTMHAQTCSDHGVKGYPTLKLFKPGQKSILYQGQRDLDTLESWMLQTLNEDAGVHEESERPSPDIPEPQHGLYELTSGSFKEHVAEGYHFIKFFAPWCGHCKALIPAWEQLASTFEYSGKVKIAKVDCTAHQDICNENQVRGYPTLLWFKDGEKVDQYRGKRDLDSLKVFVDTQIQIEPEDEVVTQQAGDEEEASSVLVLNENNFDATVADGITFVKFYAPWCGHCKNLAPTWEDLAKKEFSGLSKVTIAKVDCTSEAQLCSKQHVRGYPTLLLYVGGKQVGEHEGTRNLEALHSYVLSRARDEL</sequence>
<feature type="domain" description="Thioredoxin" evidence="4">
    <location>
        <begin position="13"/>
        <end position="149"/>
    </location>
</feature>
<dbReference type="FunFam" id="3.40.30.10:FF:000146">
    <property type="entry name" value="Thioredoxin domain containing 5"/>
    <property type="match status" value="1"/>
</dbReference>
<gene>
    <name evidence="5 7" type="primary">TXNDC5</name>
</gene>
<dbReference type="CDD" id="cd03005">
    <property type="entry name" value="PDI_a_ERp46"/>
    <property type="match status" value="2"/>
</dbReference>
<evidence type="ECO:0000256" key="2">
    <source>
        <dbReference type="ARBA" id="ARBA00022729"/>
    </source>
</evidence>
<reference evidence="7" key="1">
    <citation type="submission" date="2025-04" db="UniProtKB">
        <authorList>
            <consortium name="RefSeq"/>
        </authorList>
    </citation>
    <scope>IDENTIFICATION</scope>
    <source>
        <tissue evidence="7">Sperm</tissue>
    </source>
</reference>
<dbReference type="OrthoDB" id="71336at2759"/>
<organism evidence="5">
    <name type="scientific">Petromyzon marinus</name>
    <name type="common">Sea lamprey</name>
    <dbReference type="NCBI Taxonomy" id="7757"/>
    <lineage>
        <taxon>Eukaryota</taxon>
        <taxon>Metazoa</taxon>
        <taxon>Chordata</taxon>
        <taxon>Craniata</taxon>
        <taxon>Vertebrata</taxon>
        <taxon>Cyclostomata</taxon>
        <taxon>Hyperoartia</taxon>
        <taxon>Petromyzontiformes</taxon>
        <taxon>Petromyzontidae</taxon>
        <taxon>Petromyzon</taxon>
    </lineage>
</organism>
<dbReference type="AlphaFoldDB" id="S4RC03"/>
<evidence type="ECO:0000256" key="1">
    <source>
        <dbReference type="ARBA" id="ARBA00006347"/>
    </source>
</evidence>
<dbReference type="RefSeq" id="XP_032810889.1">
    <property type="nucleotide sequence ID" value="XM_032954998.1"/>
</dbReference>
<proteinExistence type="inferred from homology"/>
<keyword evidence="2 3" id="KW-0732">Signal</keyword>
<dbReference type="FunFam" id="3.40.30.10:FF:000147">
    <property type="entry name" value="Thioredoxin domain-containing protein 5"/>
    <property type="match status" value="1"/>
</dbReference>
<dbReference type="FunFam" id="3.40.30.10:FF:000479">
    <property type="entry name" value="Thioredoxin domain containing 5"/>
    <property type="match status" value="1"/>
</dbReference>
<dbReference type="GO" id="GO:0003756">
    <property type="term" value="F:protein disulfide isomerase activity"/>
    <property type="evidence" value="ECO:0007669"/>
    <property type="project" value="TreeGrafter"/>
</dbReference>
<dbReference type="OMA" id="TKHQTLC"/>
<evidence type="ECO:0000259" key="4">
    <source>
        <dbReference type="PROSITE" id="PS51352"/>
    </source>
</evidence>
<evidence type="ECO:0000256" key="3">
    <source>
        <dbReference type="SAM" id="SignalP"/>
    </source>
</evidence>
<evidence type="ECO:0000313" key="5">
    <source>
        <dbReference type="Ensembl" id="ENSPMAP00000002735.1"/>
    </source>
</evidence>
<dbReference type="PROSITE" id="PS00194">
    <property type="entry name" value="THIOREDOXIN_1"/>
    <property type="match status" value="3"/>
</dbReference>
<dbReference type="Gene3D" id="3.40.30.10">
    <property type="entry name" value="Glutaredoxin"/>
    <property type="match status" value="3"/>
</dbReference>
<dbReference type="GO" id="GO:0006457">
    <property type="term" value="P:protein folding"/>
    <property type="evidence" value="ECO:0007669"/>
    <property type="project" value="TreeGrafter"/>
</dbReference>
<dbReference type="InterPro" id="IPR036249">
    <property type="entry name" value="Thioredoxin-like_sf"/>
</dbReference>
<dbReference type="InterPro" id="IPR017937">
    <property type="entry name" value="Thioredoxin_CS"/>
</dbReference>
<dbReference type="PANTHER" id="PTHR45672:SF3">
    <property type="entry name" value="THIOREDOXIN DOMAIN-CONTAINING PROTEIN 5"/>
    <property type="match status" value="1"/>
</dbReference>
<keyword evidence="6" id="KW-1185">Reference proteome</keyword>
<accession>S4RC03</accession>
<dbReference type="InterPro" id="IPR051063">
    <property type="entry name" value="PDI"/>
</dbReference>
<reference evidence="5" key="2">
    <citation type="submission" date="2025-05" db="UniProtKB">
        <authorList>
            <consortium name="Ensembl"/>
        </authorList>
    </citation>
    <scope>IDENTIFICATION</scope>
</reference>
<dbReference type="KEGG" id="pmrn:116942719"/>
<dbReference type="PROSITE" id="PS51352">
    <property type="entry name" value="THIOREDOXIN_2"/>
    <property type="match status" value="3"/>
</dbReference>
<dbReference type="PRINTS" id="PR00421">
    <property type="entry name" value="THIOREDOXIN"/>
</dbReference>
<evidence type="ECO:0000313" key="7">
    <source>
        <dbReference type="RefSeq" id="XP_032810889.1"/>
    </source>
</evidence>
<dbReference type="InterPro" id="IPR013766">
    <property type="entry name" value="Thioredoxin_domain"/>
</dbReference>
<dbReference type="HOGENOM" id="CLU_066321_0_0_1"/>
<dbReference type="GO" id="GO:0005783">
    <property type="term" value="C:endoplasmic reticulum"/>
    <property type="evidence" value="ECO:0007669"/>
    <property type="project" value="TreeGrafter"/>
</dbReference>
<evidence type="ECO:0000313" key="6">
    <source>
        <dbReference type="Proteomes" id="UP001318040"/>
    </source>
</evidence>